<dbReference type="AlphaFoldDB" id="A0A8J8P765"/>
<evidence type="ECO:0000313" key="1">
    <source>
        <dbReference type="EMBL" id="TNV87194.1"/>
    </source>
</evidence>
<organism evidence="1 2">
    <name type="scientific">Halteria grandinella</name>
    <dbReference type="NCBI Taxonomy" id="5974"/>
    <lineage>
        <taxon>Eukaryota</taxon>
        <taxon>Sar</taxon>
        <taxon>Alveolata</taxon>
        <taxon>Ciliophora</taxon>
        <taxon>Intramacronucleata</taxon>
        <taxon>Spirotrichea</taxon>
        <taxon>Stichotrichia</taxon>
        <taxon>Sporadotrichida</taxon>
        <taxon>Halteriidae</taxon>
        <taxon>Halteria</taxon>
    </lineage>
</organism>
<protein>
    <submittedName>
        <fullName evidence="1">Uncharacterized protein</fullName>
    </submittedName>
</protein>
<sequence>MWKEVQTVSVTNLNLEMIRLLLEVTDCDMKQSDLDQYEKLTIEINRSAAIEELTDMIVPLETEIERQLQTLLREKDSLSIYTALYYFIKSLMEQFKGISRLADMDPEFPKLYSNSKQAKQKITRLRRSLQTYELKSNNKEILRPRLFALEVQDYEESIDN</sequence>
<dbReference type="EMBL" id="RRYP01000581">
    <property type="protein sequence ID" value="TNV87194.1"/>
    <property type="molecule type" value="Genomic_DNA"/>
</dbReference>
<evidence type="ECO:0000313" key="2">
    <source>
        <dbReference type="Proteomes" id="UP000785679"/>
    </source>
</evidence>
<keyword evidence="2" id="KW-1185">Reference proteome</keyword>
<dbReference type="Proteomes" id="UP000785679">
    <property type="component" value="Unassembled WGS sequence"/>
</dbReference>
<reference evidence="1" key="1">
    <citation type="submission" date="2019-06" db="EMBL/GenBank/DDBJ databases">
        <authorList>
            <person name="Zheng W."/>
        </authorList>
    </citation>
    <scope>NUCLEOTIDE SEQUENCE</scope>
    <source>
        <strain evidence="1">QDHG01</strain>
    </source>
</reference>
<name>A0A8J8P765_HALGN</name>
<accession>A0A8J8P765</accession>
<proteinExistence type="predicted"/>
<gene>
    <name evidence="1" type="ORF">FGO68_gene10852</name>
</gene>
<comment type="caution">
    <text evidence="1">The sequence shown here is derived from an EMBL/GenBank/DDBJ whole genome shotgun (WGS) entry which is preliminary data.</text>
</comment>